<dbReference type="SUPFAM" id="SSF142906">
    <property type="entry name" value="YjbR-like"/>
    <property type="match status" value="1"/>
</dbReference>
<dbReference type="GeneID" id="75065174"/>
<gene>
    <name evidence="2" type="ORF">ATX59_01745</name>
    <name evidence="1" type="ORF">GA838_05170</name>
    <name evidence="3" type="ORF">OENI_0337</name>
</gene>
<dbReference type="InterPro" id="IPR058532">
    <property type="entry name" value="YjbR/MT2646/Rv2570-like"/>
</dbReference>
<evidence type="ECO:0000313" key="1">
    <source>
        <dbReference type="EMBL" id="MDV7715156.1"/>
    </source>
</evidence>
<dbReference type="Gene3D" id="3.90.1150.30">
    <property type="match status" value="1"/>
</dbReference>
<protein>
    <recommendedName>
        <fullName evidence="6">MmcQ/YjbR family DNA-binding protein</fullName>
    </recommendedName>
</protein>
<evidence type="ECO:0000313" key="3">
    <source>
        <dbReference type="EMBL" id="VDB97333.1"/>
    </source>
</evidence>
<dbReference type="PANTHER" id="PTHR35145">
    <property type="entry name" value="CYTOPLASMIC PROTEIN-RELATED"/>
    <property type="match status" value="1"/>
</dbReference>
<dbReference type="Proteomes" id="UP000181728">
    <property type="component" value="Unassembled WGS sequence"/>
</dbReference>
<sequence>MDFEFKKEIIDFGKSLPNAKIYWRNDWQLLYFDLAGHFFALMNQKYLTFKNLPSTNLELREIYPFIIPGFHVNKKHWNSIVLDKAQGKISLIELQGLLKGSYKCVYNQLPKKTKLQFLSSSKKEPK</sequence>
<evidence type="ECO:0000313" key="5">
    <source>
        <dbReference type="Proteomes" id="UP000294726"/>
    </source>
</evidence>
<dbReference type="InterPro" id="IPR038056">
    <property type="entry name" value="YjbR-like_sf"/>
</dbReference>
<dbReference type="Pfam" id="PF04237">
    <property type="entry name" value="YjbR"/>
    <property type="match status" value="1"/>
</dbReference>
<dbReference type="Proteomes" id="UP000294726">
    <property type="component" value="Chromosome"/>
</dbReference>
<proteinExistence type="predicted"/>
<dbReference type="EMBL" id="MLOK01000019">
    <property type="protein sequence ID" value="OIM21953.1"/>
    <property type="molecule type" value="Genomic_DNA"/>
</dbReference>
<dbReference type="EMBL" id="LR031358">
    <property type="protein sequence ID" value="VDB97333.1"/>
    <property type="molecule type" value="Genomic_DNA"/>
</dbReference>
<reference evidence="1" key="3">
    <citation type="submission" date="2019-10" db="EMBL/GenBank/DDBJ databases">
        <title>Malate fermentation in French cider.</title>
        <authorList>
            <person name="Cousin F.J."/>
            <person name="Medina Fernandez S."/>
            <person name="Misery B."/>
            <person name="Laplace J.-M."/>
            <person name="Cretenet M."/>
        </authorList>
    </citation>
    <scope>NUCLEOTIDE SEQUENCE</scope>
    <source>
        <strain evidence="1">UCMA15129</strain>
    </source>
</reference>
<dbReference type="InterPro" id="IPR007351">
    <property type="entry name" value="YjbR"/>
</dbReference>
<reference evidence="2 4" key="1">
    <citation type="journal article" date="2016" name="BMC Genomics">
        <title>Consensus pan-genome assembly of the specialised wine bacterium Oenococcus oeni.</title>
        <authorList>
            <person name="Sternes P.R."/>
            <person name="Borneman A.R."/>
        </authorList>
    </citation>
    <scope>NUCLEOTIDE SEQUENCE [LARGE SCALE GENOMIC DNA]</scope>
    <source>
        <strain evidence="2 4">AWRIB661</strain>
    </source>
</reference>
<dbReference type="AlphaFoldDB" id="A0A6H3GXH7"/>
<evidence type="ECO:0008006" key="6">
    <source>
        <dbReference type="Google" id="ProtNLM"/>
    </source>
</evidence>
<dbReference type="Proteomes" id="UP001281024">
    <property type="component" value="Unassembled WGS sequence"/>
</dbReference>
<evidence type="ECO:0000313" key="4">
    <source>
        <dbReference type="Proteomes" id="UP000181728"/>
    </source>
</evidence>
<organism evidence="2 4">
    <name type="scientific">Oenococcus oeni</name>
    <name type="common">Leuconostoc oenos</name>
    <dbReference type="NCBI Taxonomy" id="1247"/>
    <lineage>
        <taxon>Bacteria</taxon>
        <taxon>Bacillati</taxon>
        <taxon>Bacillota</taxon>
        <taxon>Bacilli</taxon>
        <taxon>Lactobacillales</taxon>
        <taxon>Lactobacillaceae</taxon>
        <taxon>Oenococcus</taxon>
    </lineage>
</organism>
<accession>A0A6H3GXH7</accession>
<name>A0A6H3GXH7_OENOE</name>
<evidence type="ECO:0000313" key="2">
    <source>
        <dbReference type="EMBL" id="OIM21953.1"/>
    </source>
</evidence>
<reference evidence="3 5" key="2">
    <citation type="submission" date="2018-08" db="EMBL/GenBank/DDBJ databases">
        <authorList>
            <person name="Lorentzen P. G. S. M."/>
        </authorList>
    </citation>
    <scope>NUCLEOTIDE SEQUENCE [LARGE SCALE GENOMIC DNA]</scope>
    <source>
        <strain evidence="3 5">CRBO_1381</strain>
    </source>
</reference>
<dbReference type="EMBL" id="WERV01000003">
    <property type="protein sequence ID" value="MDV7715156.1"/>
    <property type="molecule type" value="Genomic_DNA"/>
</dbReference>
<dbReference type="PANTHER" id="PTHR35145:SF1">
    <property type="entry name" value="CYTOPLASMIC PROTEIN"/>
    <property type="match status" value="1"/>
</dbReference>
<dbReference type="RefSeq" id="WP_002817868.1">
    <property type="nucleotide sequence ID" value="NZ_CP027431.1"/>
</dbReference>